<keyword evidence="2" id="KW-1185">Reference proteome</keyword>
<dbReference type="SUPFAM" id="SSF140500">
    <property type="entry name" value="BAS1536-like"/>
    <property type="match status" value="1"/>
</dbReference>
<dbReference type="InterPro" id="IPR037208">
    <property type="entry name" value="Spo0E-like_sf"/>
</dbReference>
<gene>
    <name evidence="1" type="ORF">AS888_02940</name>
</gene>
<dbReference type="PANTHER" id="PTHR41263:SF1">
    <property type="entry name" value="ASPARTYL-PHOSPHATE PHOSPHATASE YISI"/>
    <property type="match status" value="1"/>
</dbReference>
<dbReference type="InterPro" id="IPR018540">
    <property type="entry name" value="Spo0E-like"/>
</dbReference>
<accession>A0A109MS88</accession>
<sequence length="67" mass="7651">MEYMGGVYKLLSKKVTPERIEEKRQEMMELANIFGINSLLTIQASQELDILLNALTKNRKAEYSGNS</sequence>
<dbReference type="InterPro" id="IPR053028">
    <property type="entry name" value="Spo0E-like_phosphatase"/>
</dbReference>
<name>A0A109MS88_9BACI</name>
<dbReference type="Pfam" id="PF09388">
    <property type="entry name" value="SpoOE-like"/>
    <property type="match status" value="1"/>
</dbReference>
<organism evidence="1 2">
    <name type="scientific">Peribacillus simplex</name>
    <dbReference type="NCBI Taxonomy" id="1478"/>
    <lineage>
        <taxon>Bacteria</taxon>
        <taxon>Bacillati</taxon>
        <taxon>Bacillota</taxon>
        <taxon>Bacilli</taxon>
        <taxon>Bacillales</taxon>
        <taxon>Bacillaceae</taxon>
        <taxon>Peribacillus</taxon>
    </lineage>
</organism>
<dbReference type="PANTHER" id="PTHR41263">
    <property type="entry name" value="ASPARTYL-PHOSPHATE PHOSPHATASE YISI"/>
    <property type="match status" value="1"/>
</dbReference>
<dbReference type="AlphaFoldDB" id="A0A109MS88"/>
<comment type="caution">
    <text evidence="1">The sequence shown here is derived from an EMBL/GenBank/DDBJ whole genome shotgun (WGS) entry which is preliminary data.</text>
</comment>
<proteinExistence type="predicted"/>
<dbReference type="GO" id="GO:0046983">
    <property type="term" value="F:protein dimerization activity"/>
    <property type="evidence" value="ECO:0007669"/>
    <property type="project" value="InterPro"/>
</dbReference>
<evidence type="ECO:0000313" key="2">
    <source>
        <dbReference type="Proteomes" id="UP000064189"/>
    </source>
</evidence>
<dbReference type="GO" id="GO:0043937">
    <property type="term" value="P:regulation of sporulation"/>
    <property type="evidence" value="ECO:0007669"/>
    <property type="project" value="InterPro"/>
</dbReference>
<protein>
    <recommendedName>
        <fullName evidence="3">Aspartyl-phosphate phosphatase Spo0E family protein</fullName>
    </recommendedName>
</protein>
<evidence type="ECO:0008006" key="3">
    <source>
        <dbReference type="Google" id="ProtNLM"/>
    </source>
</evidence>
<dbReference type="Gene3D" id="4.10.280.10">
    <property type="entry name" value="Helix-loop-helix DNA-binding domain"/>
    <property type="match status" value="1"/>
</dbReference>
<dbReference type="EMBL" id="LNNH01000056">
    <property type="protein sequence ID" value="KWW11198.1"/>
    <property type="molecule type" value="Genomic_DNA"/>
</dbReference>
<dbReference type="Proteomes" id="UP000064189">
    <property type="component" value="Unassembled WGS sequence"/>
</dbReference>
<evidence type="ECO:0000313" key="1">
    <source>
        <dbReference type="EMBL" id="KWW11198.1"/>
    </source>
</evidence>
<dbReference type="InterPro" id="IPR036638">
    <property type="entry name" value="HLH_DNA-bd_sf"/>
</dbReference>
<reference evidence="1 2" key="1">
    <citation type="submission" date="2015-11" db="EMBL/GenBank/DDBJ databases">
        <title>Genome Sequence of Bacillus simplex strain VanAntwerpen2.</title>
        <authorList>
            <person name="Couger M.B."/>
        </authorList>
    </citation>
    <scope>NUCLEOTIDE SEQUENCE [LARGE SCALE GENOMIC DNA]</scope>
    <source>
        <strain evidence="1 2">VanAntwerpen02</strain>
    </source>
</reference>